<dbReference type="PANTHER" id="PTHR10285">
    <property type="entry name" value="URIDINE KINASE"/>
    <property type="match status" value="1"/>
</dbReference>
<dbReference type="Proteomes" id="UP000019375">
    <property type="component" value="Unassembled WGS sequence"/>
</dbReference>
<dbReference type="Gene3D" id="3.40.50.300">
    <property type="entry name" value="P-loop containing nucleotide triphosphate hydrolases"/>
    <property type="match status" value="1"/>
</dbReference>
<evidence type="ECO:0000313" key="2">
    <source>
        <dbReference type="Proteomes" id="UP000019375"/>
    </source>
</evidence>
<keyword evidence="2" id="KW-1185">Reference proteome</keyword>
<organism evidence="1 2">
    <name type="scientific">Zygosaccharomyces bailii (strain CLIB 213 / ATCC 58445 / CBS 680 / BCRC 21525 / NBRC 1098 / NCYC 1416 / NRRL Y-2227)</name>
    <dbReference type="NCBI Taxonomy" id="1333698"/>
    <lineage>
        <taxon>Eukaryota</taxon>
        <taxon>Fungi</taxon>
        <taxon>Dikarya</taxon>
        <taxon>Ascomycota</taxon>
        <taxon>Saccharomycotina</taxon>
        <taxon>Saccharomycetes</taxon>
        <taxon>Saccharomycetales</taxon>
        <taxon>Saccharomycetaceae</taxon>
        <taxon>Zygosaccharomyces</taxon>
    </lineage>
</organism>
<protein>
    <recommendedName>
        <fullName evidence="3">ATP-dependent kinase YFH7</fullName>
    </recommendedName>
</protein>
<dbReference type="OrthoDB" id="6362633at2759"/>
<dbReference type="InterPro" id="IPR027417">
    <property type="entry name" value="P-loop_NTPase"/>
</dbReference>
<dbReference type="AlphaFoldDB" id="A0A8J2T8G8"/>
<evidence type="ECO:0008006" key="3">
    <source>
        <dbReference type="Google" id="ProtNLM"/>
    </source>
</evidence>
<name>A0A8J2T8G8_ZYGB2</name>
<dbReference type="SUPFAM" id="SSF52540">
    <property type="entry name" value="P-loop containing nucleoside triphosphate hydrolases"/>
    <property type="match status" value="2"/>
</dbReference>
<sequence length="347" mass="39296">MVDIKVLANEALELLDNHKKDNYRVCIAIVGPPGSGKSTIAGELCHEINDRYKQYLEARGSESTLLGVTPPVNVSAASAEEFFFDVRNISPDLAEEMDSNNGILPEFVEDTKFRPVKRKLENGDVEIIGRGGLPNAFTISSHAAPSHQDELSIAQMVPMDGFHLSRKCLTYFHNPEEAIKRRGSPGTFDSNNFLQLCKCLAQSCLVKPSSCRTGQCFDFISRTYNREFPSIRIPGFDHSLKDPTPNQYCINGHTRIVILEGLYLLYDKENWQDVYHVLQDTGALQVWYIDIDDSTIEERVAKRHLKSKLVNSLEQGRQKFQENDLLNARLIRQNRVHSDNVTILRND</sequence>
<gene>
    <name evidence="1" type="ORF">BN860_01244g</name>
</gene>
<evidence type="ECO:0000313" key="1">
    <source>
        <dbReference type="EMBL" id="CDF90943.1"/>
    </source>
</evidence>
<proteinExistence type="predicted"/>
<reference evidence="2" key="1">
    <citation type="journal article" date="2013" name="Genome Announc.">
        <title>Genome sequence of the food spoilage yeast Zygosaccharomyces bailii CLIB 213(T).</title>
        <authorList>
            <person name="Galeote V."/>
            <person name="Bigey F."/>
            <person name="Devillers H."/>
            <person name="Neuveglise C."/>
            <person name="Dequin S."/>
        </authorList>
    </citation>
    <scope>NUCLEOTIDE SEQUENCE [LARGE SCALE GENOMIC DNA]</scope>
    <source>
        <strain evidence="2">CLIB 213 / ATCC 58445 / CBS 680 / CCRC 21525 / NBRC 1098 / NCYC 1416 / NRRL Y-2227</strain>
    </source>
</reference>
<accession>A0A8J2T8G8</accession>
<dbReference type="EMBL" id="HG316462">
    <property type="protein sequence ID" value="CDF90943.1"/>
    <property type="molecule type" value="Genomic_DNA"/>
</dbReference>